<evidence type="ECO:0000313" key="1">
    <source>
        <dbReference type="EMBL" id="STU65143.1"/>
    </source>
</evidence>
<sequence length="96" mass="11081">MHYLAERPDIIKEMYIVARTLKPSPSGIPLEIYCFTTSTLWKDYENTQSAIFEYITAVAGQFSLRLYQYPAGHDFWRLSQEHAARTGLPPSPKAKR</sequence>
<protein>
    <submittedName>
        <fullName evidence="1">Small-conductance mechanosensitive ion channel MscS</fullName>
    </submittedName>
</protein>
<dbReference type="AlphaFoldDB" id="A0A377ZBW6"/>
<accession>A0A377ZBW6</accession>
<evidence type="ECO:0000313" key="2">
    <source>
        <dbReference type="Proteomes" id="UP000255192"/>
    </source>
</evidence>
<dbReference type="GO" id="GO:0008381">
    <property type="term" value="F:mechanosensitive monoatomic ion channel activity"/>
    <property type="evidence" value="ECO:0007669"/>
    <property type="project" value="InterPro"/>
</dbReference>
<proteinExistence type="predicted"/>
<dbReference type="GO" id="GO:0005886">
    <property type="term" value="C:plasma membrane"/>
    <property type="evidence" value="ECO:0007669"/>
    <property type="project" value="TreeGrafter"/>
</dbReference>
<dbReference type="EMBL" id="UGMD01000002">
    <property type="protein sequence ID" value="STU65143.1"/>
    <property type="molecule type" value="Genomic_DNA"/>
</dbReference>
<gene>
    <name evidence="1" type="primary">mscM_1</name>
    <name evidence="1" type="ORF">NCTC204_00059</name>
</gene>
<dbReference type="Proteomes" id="UP000255192">
    <property type="component" value="Unassembled WGS sequence"/>
</dbReference>
<dbReference type="InterPro" id="IPR030192">
    <property type="entry name" value="YbdG"/>
</dbReference>
<dbReference type="PANTHER" id="PTHR30414">
    <property type="entry name" value="MINICONDUCTANCE MECHANOSENSITIVE CHANNEL YBDG"/>
    <property type="match status" value="1"/>
</dbReference>
<dbReference type="GO" id="GO:0071470">
    <property type="term" value="P:cellular response to osmotic stress"/>
    <property type="evidence" value="ECO:0007669"/>
    <property type="project" value="InterPro"/>
</dbReference>
<dbReference type="PANTHER" id="PTHR30414:SF0">
    <property type="entry name" value="MINICONDUCTANCE MECHANOSENSITIVE CHANNEL YBDG"/>
    <property type="match status" value="1"/>
</dbReference>
<name>A0A377ZBW6_KLEPN</name>
<organism evidence="1 2">
    <name type="scientific">Klebsiella pneumoniae</name>
    <dbReference type="NCBI Taxonomy" id="573"/>
    <lineage>
        <taxon>Bacteria</taxon>
        <taxon>Pseudomonadati</taxon>
        <taxon>Pseudomonadota</taxon>
        <taxon>Gammaproteobacteria</taxon>
        <taxon>Enterobacterales</taxon>
        <taxon>Enterobacteriaceae</taxon>
        <taxon>Klebsiella/Raoultella group</taxon>
        <taxon>Klebsiella</taxon>
        <taxon>Klebsiella pneumoniae complex</taxon>
    </lineage>
</organism>
<reference evidence="1 2" key="1">
    <citation type="submission" date="2018-06" db="EMBL/GenBank/DDBJ databases">
        <authorList>
            <consortium name="Pathogen Informatics"/>
            <person name="Doyle S."/>
        </authorList>
    </citation>
    <scope>NUCLEOTIDE SEQUENCE [LARGE SCALE GENOMIC DNA]</scope>
    <source>
        <strain evidence="1 2">NCTC204</strain>
    </source>
</reference>